<keyword evidence="3 17" id="KW-0575">Peroxidase</keyword>
<dbReference type="GO" id="GO:0046872">
    <property type="term" value="F:metal ion binding"/>
    <property type="evidence" value="ECO:0007669"/>
    <property type="project" value="UniProtKB-UniRule"/>
</dbReference>
<keyword evidence="10" id="KW-0325">Glycoprotein</keyword>
<keyword evidence="17" id="KW-0964">Secreted</keyword>
<feature type="binding site" evidence="14">
    <location>
        <position position="74"/>
    </location>
    <ligand>
        <name>Ca(2+)</name>
        <dbReference type="ChEBI" id="CHEBI:29108"/>
        <label>1</label>
    </ligand>
</feature>
<organism evidence="19 20">
    <name type="scientific">Ensete ventricosum</name>
    <name type="common">Abyssinian banana</name>
    <name type="synonym">Musa ensete</name>
    <dbReference type="NCBI Taxonomy" id="4639"/>
    <lineage>
        <taxon>Eukaryota</taxon>
        <taxon>Viridiplantae</taxon>
        <taxon>Streptophyta</taxon>
        <taxon>Embryophyta</taxon>
        <taxon>Tracheophyta</taxon>
        <taxon>Spermatophyta</taxon>
        <taxon>Magnoliopsida</taxon>
        <taxon>Liliopsida</taxon>
        <taxon>Zingiberales</taxon>
        <taxon>Musaceae</taxon>
        <taxon>Ensete</taxon>
    </lineage>
</organism>
<dbReference type="FunFam" id="1.10.420.10:FF:000006">
    <property type="entry name" value="Peroxidase"/>
    <property type="match status" value="1"/>
</dbReference>
<dbReference type="GO" id="GO:0140825">
    <property type="term" value="F:lactoperoxidase activity"/>
    <property type="evidence" value="ECO:0007669"/>
    <property type="project" value="UniProtKB-EC"/>
</dbReference>
<dbReference type="PROSITE" id="PS50873">
    <property type="entry name" value="PEROXIDASE_4"/>
    <property type="match status" value="1"/>
</dbReference>
<dbReference type="InterPro" id="IPR002016">
    <property type="entry name" value="Haem_peroxidase"/>
</dbReference>
<evidence type="ECO:0000256" key="3">
    <source>
        <dbReference type="ARBA" id="ARBA00022559"/>
    </source>
</evidence>
<feature type="binding site" evidence="14">
    <location>
        <position position="70"/>
    </location>
    <ligand>
        <name>Ca(2+)</name>
        <dbReference type="ChEBI" id="CHEBI:29108"/>
        <label>1</label>
    </ligand>
</feature>
<evidence type="ECO:0000256" key="13">
    <source>
        <dbReference type="PIRSR" id="PIRSR600823-2"/>
    </source>
</evidence>
<dbReference type="GO" id="GO:0020037">
    <property type="term" value="F:heme binding"/>
    <property type="evidence" value="ECO:0007669"/>
    <property type="project" value="UniProtKB-UniRule"/>
</dbReference>
<sequence length="321" mass="34600">MASSSTVFAPAALVLLLLLGSTSAQLSTSFYSSSCPKLFSTVKPVVQSAISKEKRLGASVLRLFFHDCFVLGCDGSVLLDDTPTFTGEKTAKPNNNSIRGFEVIDQIKTAVEKACPGVVSCADILAIAARDSVVILGGPHWDVKLGRRDSRRASLPKANKQIPPPTSSLSNLISKFSAKGLSAKDMVALSGSHTIGLARCTSFRGHIYNDTDIDASFAMKRQANCPSESGSGDNNLAPLDLQTPTVFDNYYYKNLVRFKGLLHSDQQLYNVSDSTDSRVRAYSSSTDTFFSDFVSGMIKMGDIKPLTGSNGEIRKDCRKLN</sequence>
<dbReference type="EMBL" id="JAQQAF010000001">
    <property type="protein sequence ID" value="KAJ8511406.1"/>
    <property type="molecule type" value="Genomic_DNA"/>
</dbReference>
<dbReference type="PROSITE" id="PS00435">
    <property type="entry name" value="PEROXIDASE_1"/>
    <property type="match status" value="1"/>
</dbReference>
<name>A0AAV8RSZ0_ENSVE</name>
<evidence type="ECO:0000256" key="15">
    <source>
        <dbReference type="PIRSR" id="PIRSR600823-4"/>
    </source>
</evidence>
<evidence type="ECO:0000256" key="1">
    <source>
        <dbReference type="ARBA" id="ARBA00000189"/>
    </source>
</evidence>
<feature type="binding site" evidence="14">
    <location>
        <position position="88"/>
    </location>
    <ligand>
        <name>Ca(2+)</name>
        <dbReference type="ChEBI" id="CHEBI:29108"/>
        <label>1</label>
    </ligand>
</feature>
<evidence type="ECO:0000256" key="4">
    <source>
        <dbReference type="ARBA" id="ARBA00022617"/>
    </source>
</evidence>
<keyword evidence="5 14" id="KW-0479">Metal-binding</keyword>
<dbReference type="Gene3D" id="1.10.520.10">
    <property type="match status" value="1"/>
</dbReference>
<dbReference type="EC" id="1.11.1.7" evidence="17"/>
<dbReference type="Pfam" id="PF00141">
    <property type="entry name" value="peroxidase"/>
    <property type="match status" value="1"/>
</dbReference>
<keyword evidence="9 16" id="KW-1015">Disulfide bond</keyword>
<gene>
    <name evidence="19" type="ORF">OPV22_001840</name>
</gene>
<dbReference type="InterPro" id="IPR019793">
    <property type="entry name" value="Peroxidases_heam-ligand_BS"/>
</dbReference>
<dbReference type="FunFam" id="1.10.520.10:FF:000001">
    <property type="entry name" value="Peroxidase"/>
    <property type="match status" value="1"/>
</dbReference>
<evidence type="ECO:0000256" key="11">
    <source>
        <dbReference type="ARBA" id="ARBA00023324"/>
    </source>
</evidence>
<evidence type="ECO:0000256" key="12">
    <source>
        <dbReference type="PIRSR" id="PIRSR600823-1"/>
    </source>
</evidence>
<dbReference type="InterPro" id="IPR010255">
    <property type="entry name" value="Haem_peroxidase_sf"/>
</dbReference>
<feature type="disulfide bond" evidence="16">
    <location>
        <begin position="121"/>
        <end position="317"/>
    </location>
</feature>
<evidence type="ECO:0000256" key="9">
    <source>
        <dbReference type="ARBA" id="ARBA00023157"/>
    </source>
</evidence>
<evidence type="ECO:0000256" key="7">
    <source>
        <dbReference type="ARBA" id="ARBA00023002"/>
    </source>
</evidence>
<comment type="catalytic activity">
    <reaction evidence="1 17">
        <text>2 a phenolic donor + H2O2 = 2 a phenolic radical donor + 2 H2O</text>
        <dbReference type="Rhea" id="RHEA:56136"/>
        <dbReference type="ChEBI" id="CHEBI:15377"/>
        <dbReference type="ChEBI" id="CHEBI:16240"/>
        <dbReference type="ChEBI" id="CHEBI:139520"/>
        <dbReference type="ChEBI" id="CHEBI:139521"/>
        <dbReference type="EC" id="1.11.1.7"/>
    </reaction>
</comment>
<evidence type="ECO:0000259" key="18">
    <source>
        <dbReference type="PROSITE" id="PS50873"/>
    </source>
</evidence>
<dbReference type="Proteomes" id="UP001222027">
    <property type="component" value="Unassembled WGS sequence"/>
</dbReference>
<comment type="cofactor">
    <cofactor evidence="14 17">
        <name>Ca(2+)</name>
        <dbReference type="ChEBI" id="CHEBI:29108"/>
    </cofactor>
    <text evidence="14 17">Binds 2 calcium ions per subunit.</text>
</comment>
<feature type="active site" description="Proton acceptor" evidence="12">
    <location>
        <position position="66"/>
    </location>
</feature>
<dbReference type="GO" id="GO:0006979">
    <property type="term" value="P:response to oxidative stress"/>
    <property type="evidence" value="ECO:0007669"/>
    <property type="project" value="UniProtKB-UniRule"/>
</dbReference>
<feature type="binding site" evidence="14">
    <location>
        <position position="248"/>
    </location>
    <ligand>
        <name>Ca(2+)</name>
        <dbReference type="ChEBI" id="CHEBI:29108"/>
        <label>2</label>
    </ligand>
</feature>
<feature type="signal peptide" evidence="17">
    <location>
        <begin position="1"/>
        <end position="24"/>
    </location>
</feature>
<feature type="disulfide bond" evidence="16">
    <location>
        <begin position="35"/>
        <end position="115"/>
    </location>
</feature>
<keyword evidence="7 17" id="KW-0560">Oxidoreductase</keyword>
<feature type="binding site" evidence="13">
    <location>
        <position position="163"/>
    </location>
    <ligand>
        <name>substrate</name>
    </ligand>
</feature>
<comment type="cofactor">
    <cofactor evidence="14 17">
        <name>heme b</name>
        <dbReference type="ChEBI" id="CHEBI:60344"/>
    </cofactor>
    <text evidence="14 17">Binds 1 heme b (iron(II)-protoporphyrin IX) group per subunit.</text>
</comment>
<evidence type="ECO:0000256" key="14">
    <source>
        <dbReference type="PIRSR" id="PIRSR600823-3"/>
    </source>
</evidence>
<keyword evidence="4 17" id="KW-0349">Heme</keyword>
<evidence type="ECO:0000256" key="2">
    <source>
        <dbReference type="ARBA" id="ARBA00006873"/>
    </source>
</evidence>
<feature type="binding site" evidence="14">
    <location>
        <position position="72"/>
    </location>
    <ligand>
        <name>Ca(2+)</name>
        <dbReference type="ChEBI" id="CHEBI:29108"/>
        <label>1</label>
    </ligand>
</feature>
<feature type="binding site" evidence="14">
    <location>
        <position position="194"/>
    </location>
    <ligand>
        <name>Ca(2+)</name>
        <dbReference type="ChEBI" id="CHEBI:29108"/>
        <label>2</label>
    </ligand>
</feature>
<evidence type="ECO:0000256" key="6">
    <source>
        <dbReference type="ARBA" id="ARBA00022837"/>
    </source>
</evidence>
<dbReference type="PANTHER" id="PTHR31388:SF24">
    <property type="entry name" value="PEROXIDASE 52"/>
    <property type="match status" value="1"/>
</dbReference>
<feature type="disulfide bond" evidence="16">
    <location>
        <begin position="68"/>
        <end position="73"/>
    </location>
</feature>
<keyword evidence="20" id="KW-1185">Reference proteome</keyword>
<evidence type="ECO:0000313" key="19">
    <source>
        <dbReference type="EMBL" id="KAJ8511406.1"/>
    </source>
</evidence>
<feature type="domain" description="Plant heme peroxidase family profile" evidence="18">
    <location>
        <begin position="25"/>
        <end position="321"/>
    </location>
</feature>
<dbReference type="InterPro" id="IPR033905">
    <property type="entry name" value="Secretory_peroxidase"/>
</dbReference>
<feature type="binding site" evidence="14">
    <location>
        <position position="240"/>
    </location>
    <ligand>
        <name>Ca(2+)</name>
        <dbReference type="ChEBI" id="CHEBI:29108"/>
        <label>2</label>
    </ligand>
</feature>
<feature type="binding site" evidence="14">
    <location>
        <position position="243"/>
    </location>
    <ligand>
        <name>Ca(2+)</name>
        <dbReference type="ChEBI" id="CHEBI:29108"/>
        <label>2</label>
    </ligand>
</feature>
<comment type="similarity">
    <text evidence="2">Belongs to the peroxidase family. Ascorbate peroxidase subfamily.</text>
</comment>
<dbReference type="PRINTS" id="PR00461">
    <property type="entry name" value="PLPEROXIDASE"/>
</dbReference>
<dbReference type="InterPro" id="IPR000823">
    <property type="entry name" value="Peroxidase_pln"/>
</dbReference>
<dbReference type="PROSITE" id="PS00436">
    <property type="entry name" value="PEROXIDASE_2"/>
    <property type="match status" value="1"/>
</dbReference>
<dbReference type="Gene3D" id="1.10.420.10">
    <property type="entry name" value="Peroxidase, domain 2"/>
    <property type="match status" value="1"/>
</dbReference>
<evidence type="ECO:0000256" key="17">
    <source>
        <dbReference type="RuleBase" id="RU362060"/>
    </source>
</evidence>
<evidence type="ECO:0000256" key="5">
    <source>
        <dbReference type="ARBA" id="ARBA00022723"/>
    </source>
</evidence>
<dbReference type="PANTHER" id="PTHR31388">
    <property type="entry name" value="PEROXIDASE 72-RELATED"/>
    <property type="match status" value="1"/>
</dbReference>
<evidence type="ECO:0000256" key="16">
    <source>
        <dbReference type="PIRSR" id="PIRSR600823-5"/>
    </source>
</evidence>
<keyword evidence="6 14" id="KW-0106">Calcium</keyword>
<feature type="binding site" evidence="14">
    <location>
        <position position="76"/>
    </location>
    <ligand>
        <name>Ca(2+)</name>
        <dbReference type="ChEBI" id="CHEBI:29108"/>
        <label>1</label>
    </ligand>
</feature>
<dbReference type="AlphaFoldDB" id="A0AAV8RSZ0"/>
<dbReference type="GO" id="GO:0005576">
    <property type="term" value="C:extracellular region"/>
    <property type="evidence" value="ECO:0007669"/>
    <property type="project" value="UniProtKB-SubCell"/>
</dbReference>
<keyword evidence="8 14" id="KW-0408">Iron</keyword>
<feature type="disulfide bond" evidence="16">
    <location>
        <begin position="200"/>
        <end position="225"/>
    </location>
</feature>
<evidence type="ECO:0000256" key="10">
    <source>
        <dbReference type="ARBA" id="ARBA00023180"/>
    </source>
</evidence>
<keyword evidence="17" id="KW-0732">Signal</keyword>
<evidence type="ECO:0000256" key="8">
    <source>
        <dbReference type="ARBA" id="ARBA00023004"/>
    </source>
</evidence>
<comment type="similarity">
    <text evidence="17">Belongs to the peroxidase family. Classical plant (class III) peroxidase subfamily.</text>
</comment>
<dbReference type="PRINTS" id="PR00458">
    <property type="entry name" value="PEROXIDASE"/>
</dbReference>
<dbReference type="SUPFAM" id="SSF48113">
    <property type="entry name" value="Heme-dependent peroxidases"/>
    <property type="match status" value="1"/>
</dbReference>
<feature type="chain" id="PRO_5043085441" description="Peroxidase" evidence="17">
    <location>
        <begin position="25"/>
        <end position="321"/>
    </location>
</feature>
<evidence type="ECO:0000313" key="20">
    <source>
        <dbReference type="Proteomes" id="UP001222027"/>
    </source>
</evidence>
<proteinExistence type="inferred from homology"/>
<keyword evidence="11 17" id="KW-0376">Hydrogen peroxide</keyword>
<accession>A0AAV8RSZ0</accession>
<feature type="binding site" description="axial binding residue" evidence="14">
    <location>
        <position position="193"/>
    </location>
    <ligand>
        <name>heme b</name>
        <dbReference type="ChEBI" id="CHEBI:60344"/>
    </ligand>
    <ligandPart>
        <name>Fe</name>
        <dbReference type="ChEBI" id="CHEBI:18248"/>
    </ligandPart>
</feature>
<dbReference type="GO" id="GO:0042744">
    <property type="term" value="P:hydrogen peroxide catabolic process"/>
    <property type="evidence" value="ECO:0007669"/>
    <property type="project" value="UniProtKB-KW"/>
</dbReference>
<dbReference type="InterPro" id="IPR019794">
    <property type="entry name" value="Peroxidases_AS"/>
</dbReference>
<dbReference type="CDD" id="cd00693">
    <property type="entry name" value="secretory_peroxidase"/>
    <property type="match status" value="1"/>
</dbReference>
<comment type="caution">
    <text evidence="19">The sequence shown here is derived from an EMBL/GenBank/DDBJ whole genome shotgun (WGS) entry which is preliminary data.</text>
</comment>
<protein>
    <recommendedName>
        <fullName evidence="17">Peroxidase</fullName>
        <ecNumber evidence="17">1.11.1.7</ecNumber>
    </recommendedName>
</protein>
<comment type="function">
    <text evidence="17">Removal of H(2)O(2), oxidation of toxic reductants, biosynthesis and degradation of lignin, suberization, auxin catabolism, response to environmental stresses such as wounding, pathogen attack and oxidative stress.</text>
</comment>
<feature type="binding site" evidence="14">
    <location>
        <position position="67"/>
    </location>
    <ligand>
        <name>Ca(2+)</name>
        <dbReference type="ChEBI" id="CHEBI:29108"/>
        <label>1</label>
    </ligand>
</feature>
<feature type="site" description="Transition state stabilizer" evidence="15">
    <location>
        <position position="62"/>
    </location>
</feature>
<reference evidence="19 20" key="1">
    <citation type="submission" date="2022-12" db="EMBL/GenBank/DDBJ databases">
        <title>Chromosome-scale assembly of the Ensete ventricosum genome.</title>
        <authorList>
            <person name="Dussert Y."/>
            <person name="Stocks J."/>
            <person name="Wendawek A."/>
            <person name="Woldeyes F."/>
            <person name="Nichols R.A."/>
            <person name="Borrell J.S."/>
        </authorList>
    </citation>
    <scope>NUCLEOTIDE SEQUENCE [LARGE SCALE GENOMIC DNA]</scope>
    <source>
        <strain evidence="20">cv. Maze</strain>
        <tissue evidence="19">Seeds</tissue>
    </source>
</reference>
<comment type="subcellular location">
    <subcellularLocation>
        <location evidence="17">Secreted</location>
    </subcellularLocation>
</comment>